<protein>
    <submittedName>
        <fullName evidence="1">Uncharacterized protein</fullName>
    </submittedName>
</protein>
<dbReference type="KEGG" id="mass:CR152_27830"/>
<dbReference type="RefSeq" id="WP_099880439.1">
    <property type="nucleotide sequence ID" value="NZ_CP024608.1"/>
</dbReference>
<reference evidence="1" key="1">
    <citation type="submission" date="2017-10" db="EMBL/GenBank/DDBJ databases">
        <title>Massilia psychrophilum sp. nov., a novel purple-pigmented bacterium isolated from Tianshan glacier, Xinjiang Municipality, China.</title>
        <authorList>
            <person name="Wang H."/>
        </authorList>
    </citation>
    <scope>NUCLEOTIDE SEQUENCE [LARGE SCALE GENOMIC DNA]</scope>
    <source>
        <strain evidence="1">B2</strain>
    </source>
</reference>
<dbReference type="EMBL" id="CP024608">
    <property type="protein sequence ID" value="ATQ77887.1"/>
    <property type="molecule type" value="Genomic_DNA"/>
</dbReference>
<organism evidence="1 2">
    <name type="scientific">Massilia violaceinigra</name>
    <dbReference type="NCBI Taxonomy" id="2045208"/>
    <lineage>
        <taxon>Bacteria</taxon>
        <taxon>Pseudomonadati</taxon>
        <taxon>Pseudomonadota</taxon>
        <taxon>Betaproteobacteria</taxon>
        <taxon>Burkholderiales</taxon>
        <taxon>Oxalobacteraceae</taxon>
        <taxon>Telluria group</taxon>
        <taxon>Massilia</taxon>
    </lineage>
</organism>
<name>A0A2D2DSD8_9BURK</name>
<dbReference type="Proteomes" id="UP000229897">
    <property type="component" value="Chromosome"/>
</dbReference>
<dbReference type="OrthoDB" id="8757985at2"/>
<accession>A0A2D2DSD8</accession>
<sequence>MNIAESAVVEAAPERESPFNVVMGIWARWMRLADQQHPGGDANLQDTRDFMRTAEAVNVMVDGLPRVNWWAVKKSQGICTVWRFPDSSYADALQGAEVALVPKMKNHIAVRRYFN</sequence>
<evidence type="ECO:0000313" key="2">
    <source>
        <dbReference type="Proteomes" id="UP000229897"/>
    </source>
</evidence>
<keyword evidence="2" id="KW-1185">Reference proteome</keyword>
<dbReference type="AlphaFoldDB" id="A0A2D2DSD8"/>
<evidence type="ECO:0000313" key="1">
    <source>
        <dbReference type="EMBL" id="ATQ77887.1"/>
    </source>
</evidence>
<gene>
    <name evidence="1" type="ORF">CR152_27830</name>
</gene>
<proteinExistence type="predicted"/>